<dbReference type="Proteomes" id="UP000229498">
    <property type="component" value="Unassembled WGS sequence"/>
</dbReference>
<evidence type="ECO:0000313" key="2">
    <source>
        <dbReference type="Proteomes" id="UP000229498"/>
    </source>
</evidence>
<dbReference type="OrthoDB" id="4954742at2"/>
<protein>
    <recommendedName>
        <fullName evidence="3">Phosphonate metabolism protein</fullName>
    </recommendedName>
</protein>
<evidence type="ECO:0000313" key="1">
    <source>
        <dbReference type="EMBL" id="PJK30242.1"/>
    </source>
</evidence>
<reference evidence="1 2" key="1">
    <citation type="submission" date="2017-11" db="EMBL/GenBank/DDBJ databases">
        <title>Draft genome sequence of Rhizobiales bacterium SY3-13.</title>
        <authorList>
            <person name="Sun C."/>
        </authorList>
    </citation>
    <scope>NUCLEOTIDE SEQUENCE [LARGE SCALE GENOMIC DNA]</scope>
    <source>
        <strain evidence="1 2">SY3-13</strain>
    </source>
</reference>
<comment type="caution">
    <text evidence="1">The sequence shown here is derived from an EMBL/GenBank/DDBJ whole genome shotgun (WGS) entry which is preliminary data.</text>
</comment>
<dbReference type="InterPro" id="IPR009389">
    <property type="entry name" value="DUF1045"/>
</dbReference>
<evidence type="ECO:0008006" key="3">
    <source>
        <dbReference type="Google" id="ProtNLM"/>
    </source>
</evidence>
<organism evidence="1 2">
    <name type="scientific">Minwuia thermotolerans</name>
    <dbReference type="NCBI Taxonomy" id="2056226"/>
    <lineage>
        <taxon>Bacteria</taxon>
        <taxon>Pseudomonadati</taxon>
        <taxon>Pseudomonadota</taxon>
        <taxon>Alphaproteobacteria</taxon>
        <taxon>Minwuiales</taxon>
        <taxon>Minwuiaceae</taxon>
        <taxon>Minwuia</taxon>
    </lineage>
</organism>
<dbReference type="Pfam" id="PF06299">
    <property type="entry name" value="DUF1045"/>
    <property type="match status" value="1"/>
</dbReference>
<keyword evidence="2" id="KW-1185">Reference proteome</keyword>
<dbReference type="EMBL" id="PHIG01000029">
    <property type="protein sequence ID" value="PJK30242.1"/>
    <property type="molecule type" value="Genomic_DNA"/>
</dbReference>
<accession>A0A2M9G3E6</accession>
<dbReference type="AlphaFoldDB" id="A0A2M9G3E6"/>
<proteinExistence type="predicted"/>
<name>A0A2M9G3E6_9PROT</name>
<gene>
    <name evidence="1" type="ORF">CVT23_07565</name>
</gene>
<sequence length="237" mass="26480">MMTNGARYAIYFVPEHGSMLARRGASWLGRNAVTGEAVEQHRPGGIDPATFAEKTESARRYGFHATLKAPMRLTPGVSERPFRAAVAEYAARVRPFDLGPLSPKWIGAFLALTPDSADPEHMRALKDWAFGVVRGLEPFRAPMPGEEFERRARGLDDRQRQLLERWGYPYVCDEFRFHMTLSAPVPEAERSAWRAAADRWFAPALAQDVVIDAISIAVERDPPGPFVELARYPLGDG</sequence>
<dbReference type="PIRSF" id="PIRSF033328">
    <property type="entry name" value="Phest_Mll4975"/>
    <property type="match status" value="1"/>
</dbReference>